<organism evidence="2 3">
    <name type="scientific">Macrophomina phaseolina (strain MS6)</name>
    <name type="common">Charcoal rot fungus</name>
    <dbReference type="NCBI Taxonomy" id="1126212"/>
    <lineage>
        <taxon>Eukaryota</taxon>
        <taxon>Fungi</taxon>
        <taxon>Dikarya</taxon>
        <taxon>Ascomycota</taxon>
        <taxon>Pezizomycotina</taxon>
        <taxon>Dothideomycetes</taxon>
        <taxon>Dothideomycetes incertae sedis</taxon>
        <taxon>Botryosphaeriales</taxon>
        <taxon>Botryosphaeriaceae</taxon>
        <taxon>Macrophomina</taxon>
    </lineage>
</organism>
<gene>
    <name evidence="2" type="ORF">MPH_00328</name>
</gene>
<keyword evidence="1" id="KW-0732">Signal</keyword>
<feature type="signal peptide" evidence="1">
    <location>
        <begin position="1"/>
        <end position="18"/>
    </location>
</feature>
<dbReference type="AlphaFoldDB" id="K2S5X8"/>
<feature type="chain" id="PRO_5003864605" evidence="1">
    <location>
        <begin position="19"/>
        <end position="135"/>
    </location>
</feature>
<comment type="caution">
    <text evidence="2">The sequence shown here is derived from an EMBL/GenBank/DDBJ whole genome shotgun (WGS) entry which is preliminary data.</text>
</comment>
<reference evidence="2 3" key="1">
    <citation type="journal article" date="2012" name="BMC Genomics">
        <title>Tools to kill: Genome of one of the most destructive plant pathogenic fungi Macrophomina phaseolina.</title>
        <authorList>
            <person name="Islam M.S."/>
            <person name="Haque M.S."/>
            <person name="Islam M.M."/>
            <person name="Emdad E.M."/>
            <person name="Halim A."/>
            <person name="Hossen Q.M.M."/>
            <person name="Hossain M.Z."/>
            <person name="Ahmed B."/>
            <person name="Rahim S."/>
            <person name="Rahman M.S."/>
            <person name="Alam M.M."/>
            <person name="Hou S."/>
            <person name="Wan X."/>
            <person name="Saito J.A."/>
            <person name="Alam M."/>
        </authorList>
    </citation>
    <scope>NUCLEOTIDE SEQUENCE [LARGE SCALE GENOMIC DNA]</scope>
    <source>
        <strain evidence="2 3">MS6</strain>
    </source>
</reference>
<proteinExistence type="predicted"/>
<feature type="non-terminal residue" evidence="2">
    <location>
        <position position="135"/>
    </location>
</feature>
<protein>
    <submittedName>
        <fullName evidence="2">Uncharacterized protein</fullName>
    </submittedName>
</protein>
<name>K2S5X8_MACPH</name>
<evidence type="ECO:0000313" key="2">
    <source>
        <dbReference type="EMBL" id="EKG22348.1"/>
    </source>
</evidence>
<dbReference type="VEuPathDB" id="FungiDB:MPH_00328"/>
<evidence type="ECO:0000313" key="3">
    <source>
        <dbReference type="Proteomes" id="UP000007129"/>
    </source>
</evidence>
<dbReference type="HOGENOM" id="CLU_1890720_0_0_1"/>
<evidence type="ECO:0000256" key="1">
    <source>
        <dbReference type="SAM" id="SignalP"/>
    </source>
</evidence>
<sequence length="135" mass="14294">MKLTTTTLFASLAALGSALNYAVPAGSSIQLCDSKQLPVVDAPFLFSALKYHNLSIPELPSFNGSCLPEAFVSECTDKLAQAGRLLPAVQDIASSFERRHAAGGSKALAVRARTGPFNVDGEIVKAENEAKSKWL</sequence>
<dbReference type="EMBL" id="AHHD01000014">
    <property type="protein sequence ID" value="EKG22348.1"/>
    <property type="molecule type" value="Genomic_DNA"/>
</dbReference>
<dbReference type="Proteomes" id="UP000007129">
    <property type="component" value="Unassembled WGS sequence"/>
</dbReference>
<accession>K2S5X8</accession>
<dbReference type="InParanoid" id="K2S5X8"/>